<gene>
    <name evidence="2" type="ORF">K466DRAFT_593594</name>
</gene>
<keyword evidence="3" id="KW-1185">Reference proteome</keyword>
<dbReference type="Proteomes" id="UP000308197">
    <property type="component" value="Unassembled WGS sequence"/>
</dbReference>
<reference evidence="2 3" key="1">
    <citation type="journal article" date="2019" name="Nat. Ecol. Evol.">
        <title>Megaphylogeny resolves global patterns of mushroom evolution.</title>
        <authorList>
            <person name="Varga T."/>
            <person name="Krizsan K."/>
            <person name="Foldi C."/>
            <person name="Dima B."/>
            <person name="Sanchez-Garcia M."/>
            <person name="Sanchez-Ramirez S."/>
            <person name="Szollosi G.J."/>
            <person name="Szarkandi J.G."/>
            <person name="Papp V."/>
            <person name="Albert L."/>
            <person name="Andreopoulos W."/>
            <person name="Angelini C."/>
            <person name="Antonin V."/>
            <person name="Barry K.W."/>
            <person name="Bougher N.L."/>
            <person name="Buchanan P."/>
            <person name="Buyck B."/>
            <person name="Bense V."/>
            <person name="Catcheside P."/>
            <person name="Chovatia M."/>
            <person name="Cooper J."/>
            <person name="Damon W."/>
            <person name="Desjardin D."/>
            <person name="Finy P."/>
            <person name="Geml J."/>
            <person name="Haridas S."/>
            <person name="Hughes K."/>
            <person name="Justo A."/>
            <person name="Karasinski D."/>
            <person name="Kautmanova I."/>
            <person name="Kiss B."/>
            <person name="Kocsube S."/>
            <person name="Kotiranta H."/>
            <person name="LaButti K.M."/>
            <person name="Lechner B.E."/>
            <person name="Liimatainen K."/>
            <person name="Lipzen A."/>
            <person name="Lukacs Z."/>
            <person name="Mihaltcheva S."/>
            <person name="Morgado L.N."/>
            <person name="Niskanen T."/>
            <person name="Noordeloos M.E."/>
            <person name="Ohm R.A."/>
            <person name="Ortiz-Santana B."/>
            <person name="Ovrebo C."/>
            <person name="Racz N."/>
            <person name="Riley R."/>
            <person name="Savchenko A."/>
            <person name="Shiryaev A."/>
            <person name="Soop K."/>
            <person name="Spirin V."/>
            <person name="Szebenyi C."/>
            <person name="Tomsovsky M."/>
            <person name="Tulloss R.E."/>
            <person name="Uehling J."/>
            <person name="Grigoriev I.V."/>
            <person name="Vagvolgyi C."/>
            <person name="Papp T."/>
            <person name="Martin F.M."/>
            <person name="Miettinen O."/>
            <person name="Hibbett D.S."/>
            <person name="Nagy L.G."/>
        </authorList>
    </citation>
    <scope>NUCLEOTIDE SEQUENCE [LARGE SCALE GENOMIC DNA]</scope>
    <source>
        <strain evidence="2 3">HHB13444</strain>
    </source>
</reference>
<name>A0A5C3Q053_9APHY</name>
<dbReference type="EMBL" id="ML210969">
    <property type="protein sequence ID" value="TFK94419.1"/>
    <property type="molecule type" value="Genomic_DNA"/>
</dbReference>
<protein>
    <submittedName>
        <fullName evidence="2">Uncharacterized protein</fullName>
    </submittedName>
</protein>
<organism evidence="2 3">
    <name type="scientific">Polyporus arcularius HHB13444</name>
    <dbReference type="NCBI Taxonomy" id="1314778"/>
    <lineage>
        <taxon>Eukaryota</taxon>
        <taxon>Fungi</taxon>
        <taxon>Dikarya</taxon>
        <taxon>Basidiomycota</taxon>
        <taxon>Agaricomycotina</taxon>
        <taxon>Agaricomycetes</taxon>
        <taxon>Polyporales</taxon>
        <taxon>Polyporaceae</taxon>
        <taxon>Polyporus</taxon>
    </lineage>
</organism>
<evidence type="ECO:0000313" key="2">
    <source>
        <dbReference type="EMBL" id="TFK94419.1"/>
    </source>
</evidence>
<feature type="compositionally biased region" description="Polar residues" evidence="1">
    <location>
        <begin position="912"/>
        <end position="925"/>
    </location>
</feature>
<accession>A0A5C3Q053</accession>
<proteinExistence type="predicted"/>
<evidence type="ECO:0000256" key="1">
    <source>
        <dbReference type="SAM" id="MobiDB-lite"/>
    </source>
</evidence>
<feature type="region of interest" description="Disordered" evidence="1">
    <location>
        <begin position="912"/>
        <end position="942"/>
    </location>
</feature>
<dbReference type="InParanoid" id="A0A5C3Q053"/>
<feature type="compositionally biased region" description="Polar residues" evidence="1">
    <location>
        <begin position="174"/>
        <end position="188"/>
    </location>
</feature>
<dbReference type="AlphaFoldDB" id="A0A5C3Q053"/>
<sequence length="1115" mass="123962">MSLSGDEDSERARILRSVSRDVLNDFWDECIRSSMLAELFPDSFTVEKAHEWLDRARSPSAPLTTTFAQLLLRLSVAVDVLSSHDFFAVFPLLHRLSLSVVSAALSLFYAIHFHSLIPSISLLLSSIHAVGTPLHLPITMAPRDDILPHLLILTSTLNARKRLRLHLRGADGLSSGSESDNASGANQGRTSTASKRARKKAKQSQLNGHDDRIQISRETYCSKLVDLEKPPRCWNVPRPEGVDSNIAYRLDLSRDEATKWTTNDGKAMSMLAVIKREDQDAWGGGSAGSLQKTVTVHCLDDDDSSGGVECQQATHVCQGIYHCPHLLPSLLEDCERYEANLEEVAALSALRGVQNAAQRTEVEASALTFYNMVQDNHKCGYKDKNSTLCTGKPTLRLGKHVTFNGKNYWVGCSGWHASHPDRGRAHRHWTIPSDVDEDILSMLFKTGGILPEDADAPLEGKTSYSHCVDGKAEKPKLVLRKCPARLQVWYPVDRSDRRAIVMLKGPHNHPTPQHGKPGLESSRRYAEAVKAAGAYGATPVRVDGAPSTRLIFDGQAPAAADCALTERRQKSEIIRKVKQQLMPHGTGIEAVLARYKQDLSKPVSERYIHDFSIVDEVPVITTFVPGLAEHLHKARVLLHDNTYKRIAGKEWIEWETVTWLDHIDMRVTIARSYCSRERRQDFRRIIESFYKAVERVTGRPIRLKAFSGPGNGGILAVLVDCCQAQMDALGDFFLKYNKPSVSGIRENNPQKLVEYVGKICGVHYDRNVTELSRKCECPETIARVRALPNLRTREELDDFISFCENSHEKGLRDWYANKKGMPWFWAVINRHFSKMPERDWLSTPDNTNINESAHTLTNAHTGTGLSIFEGILRAEEFDRQQLMTIQSTEASGVRHNRHNTPAKRMLANATRQASRNARSLANSDAQKLKNSKRAGKGKVQSHPYDDAFNLEDGHTSSTQAVRYSAQEAFLQPHSAVPGPGTGMYFDMHEPVPDLQSTAHSLSAPFVNPQPSTVLPQTAWPMPGQPSTPMASGPSQSLAGADFMPHMLFSVDYDPLQAAMGHVYANNDALRVQGWHSDVNLAGGPSVQGYVGDGSINLGYMPVMDGLLQYELEENH</sequence>
<evidence type="ECO:0000313" key="3">
    <source>
        <dbReference type="Proteomes" id="UP000308197"/>
    </source>
</evidence>
<feature type="region of interest" description="Disordered" evidence="1">
    <location>
        <begin position="172"/>
        <end position="209"/>
    </location>
</feature>